<dbReference type="OrthoDB" id="9816557at2"/>
<dbReference type="InterPro" id="IPR002502">
    <property type="entry name" value="Amidase_domain"/>
</dbReference>
<dbReference type="CDD" id="cd00118">
    <property type="entry name" value="LysM"/>
    <property type="match status" value="1"/>
</dbReference>
<sequence length="356" mass="39482">MHTIDKQLISIKQQPLTASRFVIAHESGNPANVGKNALINEVSYMSRKAKEGGAFTSHWVGGGGRIIQIAQTGKIQYGAGAKANPYAFAQVELARTTDKKQFAKDYLAYVWLLRQLATETSIPFTLNTGHSIEDKGIKTHHWVSRNLGGTTHTDPDNYLASFGVTLAQFARDLSKGSSSSSKEPVSQSHLVKRGDTLWSIAEKYQTTVQYLAAINHLPSEVIYTGQMLRLKKDSTITNSEIITQIQRTIGTEPDGRFGPNTKTALLKLYQRTYGIYPTGIWNDSLSLSARVLRSGSKGWDVYAVQALLYCLNYKNIGTLDKVYGPKTESAVRLFQKQYHLQVDGIFGPKTQKKLFS</sequence>
<dbReference type="GO" id="GO:0008745">
    <property type="term" value="F:N-acetylmuramoyl-L-alanine amidase activity"/>
    <property type="evidence" value="ECO:0007669"/>
    <property type="project" value="InterPro"/>
</dbReference>
<dbReference type="GO" id="GO:0008932">
    <property type="term" value="F:lytic endotransglycosylase activity"/>
    <property type="evidence" value="ECO:0007669"/>
    <property type="project" value="TreeGrafter"/>
</dbReference>
<organism evidence="2 3">
    <name type="scientific">Desemzia incerta</name>
    <dbReference type="NCBI Taxonomy" id="82801"/>
    <lineage>
        <taxon>Bacteria</taxon>
        <taxon>Bacillati</taxon>
        <taxon>Bacillota</taxon>
        <taxon>Bacilli</taxon>
        <taxon>Lactobacillales</taxon>
        <taxon>Carnobacteriaceae</taxon>
        <taxon>Desemzia</taxon>
    </lineage>
</organism>
<dbReference type="GO" id="GO:0009253">
    <property type="term" value="P:peptidoglycan catabolic process"/>
    <property type="evidence" value="ECO:0007669"/>
    <property type="project" value="InterPro"/>
</dbReference>
<evidence type="ECO:0000259" key="1">
    <source>
        <dbReference type="PROSITE" id="PS51782"/>
    </source>
</evidence>
<dbReference type="SUPFAM" id="SSF55846">
    <property type="entry name" value="N-acetylmuramoyl-L-alanine amidase-like"/>
    <property type="match status" value="1"/>
</dbReference>
<proteinExistence type="predicted"/>
<dbReference type="SMART" id="SM00257">
    <property type="entry name" value="LysM"/>
    <property type="match status" value="1"/>
</dbReference>
<dbReference type="PANTHER" id="PTHR33734">
    <property type="entry name" value="LYSM DOMAIN-CONTAINING GPI-ANCHORED PROTEIN 2"/>
    <property type="match status" value="1"/>
</dbReference>
<keyword evidence="2" id="KW-0378">Hydrolase</keyword>
<dbReference type="InterPro" id="IPR036505">
    <property type="entry name" value="Amidase/PGRP_sf"/>
</dbReference>
<dbReference type="EMBL" id="FOXW01000001">
    <property type="protein sequence ID" value="SFQ06117.1"/>
    <property type="molecule type" value="Genomic_DNA"/>
</dbReference>
<dbReference type="InterPro" id="IPR036779">
    <property type="entry name" value="LysM_dom_sf"/>
</dbReference>
<dbReference type="SUPFAM" id="SSF47090">
    <property type="entry name" value="PGBD-like"/>
    <property type="match status" value="1"/>
</dbReference>
<evidence type="ECO:0000313" key="2">
    <source>
        <dbReference type="EMBL" id="SFQ06117.1"/>
    </source>
</evidence>
<evidence type="ECO:0000313" key="3">
    <source>
        <dbReference type="Proteomes" id="UP000199136"/>
    </source>
</evidence>
<keyword evidence="3" id="KW-1185">Reference proteome</keyword>
<dbReference type="InterPro" id="IPR036366">
    <property type="entry name" value="PGBDSf"/>
</dbReference>
<name>A0A1I5VFJ6_9LACT</name>
<dbReference type="InterPro" id="IPR018392">
    <property type="entry name" value="LysM"/>
</dbReference>
<protein>
    <submittedName>
        <fullName evidence="2">Peptidoglycan-binding (PGRP) domain of peptidoglycan hydrolases-containing protein</fullName>
    </submittedName>
</protein>
<gene>
    <name evidence="2" type="ORF">SAMN04488506_0516</name>
</gene>
<accession>A0A1I5VFJ6</accession>
<dbReference type="InterPro" id="IPR036365">
    <property type="entry name" value="PGBD-like_sf"/>
</dbReference>
<reference evidence="2 3" key="1">
    <citation type="submission" date="2016-10" db="EMBL/GenBank/DDBJ databases">
        <authorList>
            <person name="de Groot N.N."/>
        </authorList>
    </citation>
    <scope>NUCLEOTIDE SEQUENCE [LARGE SCALE GENOMIC DNA]</scope>
    <source>
        <strain evidence="2 3">DSM 20581</strain>
    </source>
</reference>
<dbReference type="RefSeq" id="WP_092479570.1">
    <property type="nucleotide sequence ID" value="NZ_FOXW01000001.1"/>
</dbReference>
<dbReference type="PANTHER" id="PTHR33734:SF22">
    <property type="entry name" value="MEMBRANE-BOUND LYTIC MUREIN TRANSGLYCOSYLASE D"/>
    <property type="match status" value="1"/>
</dbReference>
<feature type="domain" description="LysM" evidence="1">
    <location>
        <begin position="187"/>
        <end position="230"/>
    </location>
</feature>
<dbReference type="SMART" id="SM00644">
    <property type="entry name" value="Ami_2"/>
    <property type="match status" value="1"/>
</dbReference>
<dbReference type="Pfam" id="PF01476">
    <property type="entry name" value="LysM"/>
    <property type="match status" value="1"/>
</dbReference>
<dbReference type="Gene3D" id="3.10.350.10">
    <property type="entry name" value="LysM domain"/>
    <property type="match status" value="1"/>
</dbReference>
<dbReference type="Proteomes" id="UP000199136">
    <property type="component" value="Unassembled WGS sequence"/>
</dbReference>
<dbReference type="CDD" id="cd06583">
    <property type="entry name" value="PGRP"/>
    <property type="match status" value="1"/>
</dbReference>
<dbReference type="Pfam" id="PF01471">
    <property type="entry name" value="PG_binding_1"/>
    <property type="match status" value="1"/>
</dbReference>
<dbReference type="AlphaFoldDB" id="A0A1I5VFJ6"/>
<dbReference type="Gene3D" id="3.40.80.10">
    <property type="entry name" value="Peptidoglycan recognition protein-like"/>
    <property type="match status" value="1"/>
</dbReference>
<dbReference type="STRING" id="82801.SAMN04488506_0516"/>
<dbReference type="InterPro" id="IPR002477">
    <property type="entry name" value="Peptidoglycan-bd-like"/>
</dbReference>
<dbReference type="Pfam" id="PF01510">
    <property type="entry name" value="Amidase_2"/>
    <property type="match status" value="1"/>
</dbReference>
<dbReference type="PROSITE" id="PS51782">
    <property type="entry name" value="LYSM"/>
    <property type="match status" value="1"/>
</dbReference>
<dbReference type="Gene3D" id="1.10.101.10">
    <property type="entry name" value="PGBD-like superfamily/PGBD"/>
    <property type="match status" value="1"/>
</dbReference>
<dbReference type="SUPFAM" id="SSF54106">
    <property type="entry name" value="LysM domain"/>
    <property type="match status" value="1"/>
</dbReference>